<dbReference type="Proteomes" id="UP000660262">
    <property type="component" value="Unassembled WGS sequence"/>
</dbReference>
<organism evidence="2 3">
    <name type="scientific">Pycnococcus provasolii</name>
    <dbReference type="NCBI Taxonomy" id="41880"/>
    <lineage>
        <taxon>Eukaryota</taxon>
        <taxon>Viridiplantae</taxon>
        <taxon>Chlorophyta</taxon>
        <taxon>Pseudoscourfieldiophyceae</taxon>
        <taxon>Pseudoscourfieldiales</taxon>
        <taxon>Pycnococcaceae</taxon>
        <taxon>Pycnococcus</taxon>
    </lineage>
</organism>
<gene>
    <name evidence="2" type="ORF">PPROV_000195400</name>
</gene>
<keyword evidence="1" id="KW-0812">Transmembrane</keyword>
<keyword evidence="1" id="KW-1133">Transmembrane helix</keyword>
<keyword evidence="1" id="KW-0472">Membrane</keyword>
<dbReference type="SUPFAM" id="SSF103473">
    <property type="entry name" value="MFS general substrate transporter"/>
    <property type="match status" value="1"/>
</dbReference>
<evidence type="ECO:0000256" key="1">
    <source>
        <dbReference type="SAM" id="Phobius"/>
    </source>
</evidence>
<dbReference type="AlphaFoldDB" id="A0A830HCW5"/>
<evidence type="ECO:0000313" key="3">
    <source>
        <dbReference type="Proteomes" id="UP000660262"/>
    </source>
</evidence>
<keyword evidence="3" id="KW-1185">Reference proteome</keyword>
<accession>A0A830HCW5</accession>
<evidence type="ECO:0000313" key="2">
    <source>
        <dbReference type="EMBL" id="GHP03199.1"/>
    </source>
</evidence>
<dbReference type="InterPro" id="IPR036259">
    <property type="entry name" value="MFS_trans_sf"/>
</dbReference>
<feature type="transmembrane region" description="Helical" evidence="1">
    <location>
        <begin position="83"/>
        <end position="103"/>
    </location>
</feature>
<protein>
    <recommendedName>
        <fullName evidence="4">Major facilitator superfamily (MFS) profile domain-containing protein</fullName>
    </recommendedName>
</protein>
<name>A0A830HCW5_9CHLO</name>
<dbReference type="EMBL" id="BNJQ01000005">
    <property type="protein sequence ID" value="GHP03199.1"/>
    <property type="molecule type" value="Genomic_DNA"/>
</dbReference>
<comment type="caution">
    <text evidence="2">The sequence shown here is derived from an EMBL/GenBank/DDBJ whole genome shotgun (WGS) entry which is preliminary data.</text>
</comment>
<feature type="transmembrane region" description="Helical" evidence="1">
    <location>
        <begin position="12"/>
        <end position="33"/>
    </location>
</feature>
<reference evidence="2" key="1">
    <citation type="submission" date="2020-10" db="EMBL/GenBank/DDBJ databases">
        <title>Unveiling of a novel bifunctional photoreceptor, Dualchrome1, isolated from a cosmopolitan green alga.</title>
        <authorList>
            <person name="Suzuki S."/>
            <person name="Kawachi M."/>
        </authorList>
    </citation>
    <scope>NUCLEOTIDE SEQUENCE</scope>
    <source>
        <strain evidence="2">NIES 2893</strain>
    </source>
</reference>
<proteinExistence type="predicted"/>
<sequence>MSIFSAALPRGSFIVSALMSAVIGFLLGATWQAHAVMLAGTVTPSREAELSSVSILSYNLLQWVPPLLFVLMNEATGSMKAALALLVPFLLGGAVVVSFVNPARSQEHVSKMLSRRRIVVAEDAEDGSGI</sequence>
<dbReference type="OrthoDB" id="191614at2759"/>
<evidence type="ECO:0008006" key="4">
    <source>
        <dbReference type="Google" id="ProtNLM"/>
    </source>
</evidence>